<proteinExistence type="predicted"/>
<keyword evidence="1" id="KW-1133">Transmembrane helix</keyword>
<reference evidence="3" key="3">
    <citation type="submission" date="2018-08" db="UniProtKB">
        <authorList>
            <consortium name="EnsemblPlants"/>
        </authorList>
    </citation>
    <scope>IDENTIFICATION</scope>
    <source>
        <strain evidence="3">cv. Bd21</strain>
    </source>
</reference>
<feature type="transmembrane region" description="Helical" evidence="1">
    <location>
        <begin position="43"/>
        <end position="67"/>
    </location>
</feature>
<evidence type="ECO:0000256" key="1">
    <source>
        <dbReference type="SAM" id="Phobius"/>
    </source>
</evidence>
<keyword evidence="4" id="KW-1185">Reference proteome</keyword>
<keyword evidence="1" id="KW-0812">Transmembrane</keyword>
<dbReference type="AlphaFoldDB" id="A0A0Q3GWA8"/>
<evidence type="ECO:0000313" key="2">
    <source>
        <dbReference type="EMBL" id="KQK15288.1"/>
    </source>
</evidence>
<dbReference type="OrthoDB" id="709597at2759"/>
<gene>
    <name evidence="2" type="ORF">BRADI_1g21670v3</name>
</gene>
<dbReference type="InParanoid" id="A0A0Q3GWA8"/>
<dbReference type="PROSITE" id="PS51257">
    <property type="entry name" value="PROKAR_LIPOPROTEIN"/>
    <property type="match status" value="1"/>
</dbReference>
<feature type="transmembrane region" description="Helical" evidence="1">
    <location>
        <begin position="79"/>
        <end position="105"/>
    </location>
</feature>
<dbReference type="Gramene" id="KQK15288">
    <property type="protein sequence ID" value="KQK15288"/>
    <property type="gene ID" value="BRADI_1g21670v3"/>
</dbReference>
<keyword evidence="1" id="KW-0472">Membrane</keyword>
<dbReference type="Pfam" id="PF12442">
    <property type="entry name" value="DUF3681"/>
    <property type="match status" value="1"/>
</dbReference>
<accession>A0A0Q3GWA8</accession>
<feature type="transmembrane region" description="Helical" evidence="1">
    <location>
        <begin position="12"/>
        <end position="31"/>
    </location>
</feature>
<sequence length="106" mass="11272">MNGRRQWPQPEWQVCVVGFTTACMAVALPIYKAPAGVFGDHKLAYYVSVLSAGALGLAEVFAAVTWMSGAHEAQHPQGLARRCVLCASFVPLAFVAGLGGLRLLVK</sequence>
<dbReference type="InterPro" id="IPR022149">
    <property type="entry name" value="DUF3681"/>
</dbReference>
<dbReference type="PANTHER" id="PTHR33530">
    <property type="entry name" value="OS01G0147100 PROTEIN"/>
    <property type="match status" value="1"/>
</dbReference>
<evidence type="ECO:0000313" key="3">
    <source>
        <dbReference type="EnsemblPlants" id="KQK15288"/>
    </source>
</evidence>
<dbReference type="PANTHER" id="PTHR33530:SF10">
    <property type="entry name" value="PGG DOMAIN-CONTAINING PROTEIN"/>
    <property type="match status" value="1"/>
</dbReference>
<dbReference type="EMBL" id="CM000880">
    <property type="protein sequence ID" value="KQK15288.1"/>
    <property type="molecule type" value="Genomic_DNA"/>
</dbReference>
<protein>
    <submittedName>
        <fullName evidence="2 3">Uncharacterized protein</fullName>
    </submittedName>
</protein>
<name>A0A0Q3GWA8_BRADI</name>
<reference evidence="2" key="2">
    <citation type="submission" date="2017-06" db="EMBL/GenBank/DDBJ databases">
        <title>WGS assembly of Brachypodium distachyon.</title>
        <authorList>
            <consortium name="The International Brachypodium Initiative"/>
            <person name="Lucas S."/>
            <person name="Harmon-Smith M."/>
            <person name="Lail K."/>
            <person name="Tice H."/>
            <person name="Grimwood J."/>
            <person name="Bruce D."/>
            <person name="Barry K."/>
            <person name="Shu S."/>
            <person name="Lindquist E."/>
            <person name="Wang M."/>
            <person name="Pitluck S."/>
            <person name="Vogel J.P."/>
            <person name="Garvin D.F."/>
            <person name="Mockler T.C."/>
            <person name="Schmutz J."/>
            <person name="Rokhsar D."/>
            <person name="Bevan M.W."/>
        </authorList>
    </citation>
    <scope>NUCLEOTIDE SEQUENCE</scope>
    <source>
        <strain evidence="2">Bd21</strain>
    </source>
</reference>
<organism evidence="2">
    <name type="scientific">Brachypodium distachyon</name>
    <name type="common">Purple false brome</name>
    <name type="synonym">Trachynia distachya</name>
    <dbReference type="NCBI Taxonomy" id="15368"/>
    <lineage>
        <taxon>Eukaryota</taxon>
        <taxon>Viridiplantae</taxon>
        <taxon>Streptophyta</taxon>
        <taxon>Embryophyta</taxon>
        <taxon>Tracheophyta</taxon>
        <taxon>Spermatophyta</taxon>
        <taxon>Magnoliopsida</taxon>
        <taxon>Liliopsida</taxon>
        <taxon>Poales</taxon>
        <taxon>Poaceae</taxon>
        <taxon>BOP clade</taxon>
        <taxon>Pooideae</taxon>
        <taxon>Stipodae</taxon>
        <taxon>Brachypodieae</taxon>
        <taxon>Brachypodium</taxon>
    </lineage>
</organism>
<dbReference type="EnsemblPlants" id="KQK15288">
    <property type="protein sequence ID" value="KQK15288"/>
    <property type="gene ID" value="BRADI_1g21670v3"/>
</dbReference>
<dbReference type="Proteomes" id="UP000008810">
    <property type="component" value="Chromosome 1"/>
</dbReference>
<reference evidence="2 3" key="1">
    <citation type="journal article" date="2010" name="Nature">
        <title>Genome sequencing and analysis of the model grass Brachypodium distachyon.</title>
        <authorList>
            <consortium name="International Brachypodium Initiative"/>
        </authorList>
    </citation>
    <scope>NUCLEOTIDE SEQUENCE [LARGE SCALE GENOMIC DNA]</scope>
    <source>
        <strain evidence="2 3">Bd21</strain>
    </source>
</reference>
<evidence type="ECO:0000313" key="4">
    <source>
        <dbReference type="Proteomes" id="UP000008810"/>
    </source>
</evidence>